<dbReference type="InterPro" id="IPR001623">
    <property type="entry name" value="DnaJ_domain"/>
</dbReference>
<dbReference type="Gene3D" id="1.10.287.110">
    <property type="entry name" value="DnaJ domain"/>
    <property type="match status" value="1"/>
</dbReference>
<dbReference type="SUPFAM" id="SSF46565">
    <property type="entry name" value="Chaperone J-domain"/>
    <property type="match status" value="1"/>
</dbReference>
<feature type="compositionally biased region" description="Low complexity" evidence="6">
    <location>
        <begin position="916"/>
        <end position="943"/>
    </location>
</feature>
<accession>A0ABR4N788</accession>
<evidence type="ECO:0000256" key="6">
    <source>
        <dbReference type="SAM" id="MobiDB-lite"/>
    </source>
</evidence>
<name>A0ABR4N788_9FUNG</name>
<keyword evidence="2" id="KW-0732">Signal</keyword>
<comment type="subcellular location">
    <subcellularLocation>
        <location evidence="5">Endomembrane system</location>
        <topology evidence="5">Single-pass membrane protein</topology>
    </subcellularLocation>
</comment>
<dbReference type="EMBL" id="JADGIZ020000024">
    <property type="protein sequence ID" value="KAL2915401.1"/>
    <property type="molecule type" value="Genomic_DNA"/>
</dbReference>
<dbReference type="Pfam" id="PF00226">
    <property type="entry name" value="DnaJ"/>
    <property type="match status" value="1"/>
</dbReference>
<proteinExistence type="predicted"/>
<dbReference type="InterPro" id="IPR052606">
    <property type="entry name" value="DnaJ_domain_protein"/>
</dbReference>
<dbReference type="PROSITE" id="PS50076">
    <property type="entry name" value="DNAJ_2"/>
    <property type="match status" value="1"/>
</dbReference>
<dbReference type="PRINTS" id="PR00625">
    <property type="entry name" value="JDOMAIN"/>
</dbReference>
<feature type="region of interest" description="Disordered" evidence="6">
    <location>
        <begin position="751"/>
        <end position="854"/>
    </location>
</feature>
<feature type="region of interest" description="Disordered" evidence="6">
    <location>
        <begin position="901"/>
        <end position="997"/>
    </location>
</feature>
<feature type="region of interest" description="Disordered" evidence="6">
    <location>
        <begin position="1254"/>
        <end position="1294"/>
    </location>
</feature>
<sequence>MIADDASAALTPAAPAARGPRAPRARARALRPPHSLLCALALLLALLLAAGPRPVRAWETEDQQIFDLQETLRSIEPAGDFYSVLEVPRSASVADINRAYRKKSMLYHPDKTSDPKLRKLHTLLTSMSSILKDDEMRKRYDGHLARGFPTWRGSGYYYDKYKPGLFTVVFFILFFVSVAQYIVGWIFYYREKQRIAEHVEALNELSYVQLKKHFQKRVLATGARGPSAPAAGPAADDDAKKAKAEGSPNLSKRALKSATPFELLLASGEIDRNEFTVRKPSLTDVAISRAAQIRMAQLPIVQTAGGRTRVAGSSSLVPARRQTEVPPISSAGSSAEGSESRHASMPPPQKHQVLFQLPHYAEPSVRSRSSTVSSSNLSQSARPAEYTFHPPAAAKYYLWDSTRIGPTLAFLPERIADMAIKIEDTAARAFMIHCTKVELHKPSSGTPPRGGVDLLDGSPDAARPTGYFLARVIRQPIEPASQSRPDEPSSPEREHQNRTESALSTSRTVLVVDRFDAGKQVLGYPTPNGALMPSVPAGDDVVIPVRFLANLALPNLSIKVVPIHPLRIVPTSLFHEISDWTDADAGSEAFGLMSIDQTRHLFLLSPDDPKSAELPLIGLWFKLHSSSPLDPRVHAACLRYLANKRLSKLDTGKQNMLVCMFPSNEELADATARAGSGLSALRGFGLIKPKMFECFYEASAESVALFVTEQTAAEGEVECSFSRVDLASTSQIGLCRAVERRLGIRLRQDSDYSDEVKRARSPTQPTSPPPVLGADQDAVSAGGNCTNEPTEHLGDPSGDQINADISVLPESQGSTTTALDAERPASESQQAKQDQQHAPTVSMQAIPSVPTPLPGGMDSQMLYMSMLQRQIEMLQAQIAVLTTQPPWAYYHAMPPQPGQPYPALASMPPQTLPGMSAGPFAPTPAFAQQPTAQAPPSQSSTAPHNRLGSSDPGSPAPQKVPSMSPVAPEQRQPAKPARVSTAMGTESPIVLRPPLNKAFSDPPRPVMLDAATNTSFMFDGGSACSSPERDASAAPSARLGDGEADSPRDELTTMMLESDLRRMHLTSISDALQPPADTGSNYAPVFDYANVSSSTSVPLHHPSSATMRRSSTHGSVRQGGLISRDGSRTSQAAALPDSGRRGRASETSHSKLWTDEPSADRDAGPLERPSACDIIAELVSDPEKSFVFEGSAATAPAAVPAFAPAPASAPVSVSAPAVASSPARVLGQARPPASPIKTTLRPLVHSPMRLPLRTQAGPAARSSRHDASKTPSELQRSHAGLSGHEDPDTSVAHEPYSRATFEYLQKYGLLEAESVADSAFDDSLLQPAF</sequence>
<dbReference type="InterPro" id="IPR036869">
    <property type="entry name" value="J_dom_sf"/>
</dbReference>
<dbReference type="PANTHER" id="PTHR44653:SF2">
    <property type="entry name" value="DNAJ HOMOLOG SUBFAMILY C MEMBER 1"/>
    <property type="match status" value="1"/>
</dbReference>
<evidence type="ECO:0000256" key="7">
    <source>
        <dbReference type="SAM" id="Phobius"/>
    </source>
</evidence>
<evidence type="ECO:0000256" key="1">
    <source>
        <dbReference type="ARBA" id="ARBA00022692"/>
    </source>
</evidence>
<evidence type="ECO:0000313" key="9">
    <source>
        <dbReference type="EMBL" id="KAL2915401.1"/>
    </source>
</evidence>
<comment type="caution">
    <text evidence="9">The sequence shown here is derived from an EMBL/GenBank/DDBJ whole genome shotgun (WGS) entry which is preliminary data.</text>
</comment>
<evidence type="ECO:0000256" key="4">
    <source>
        <dbReference type="ARBA" id="ARBA00023136"/>
    </source>
</evidence>
<dbReference type="Proteomes" id="UP001527925">
    <property type="component" value="Unassembled WGS sequence"/>
</dbReference>
<keyword evidence="4 7" id="KW-0472">Membrane</keyword>
<feature type="compositionally biased region" description="Low complexity" evidence="6">
    <location>
        <begin position="1"/>
        <end position="20"/>
    </location>
</feature>
<dbReference type="CDD" id="cd06257">
    <property type="entry name" value="DnaJ"/>
    <property type="match status" value="1"/>
</dbReference>
<reference evidence="9 10" key="1">
    <citation type="submission" date="2023-09" db="EMBL/GenBank/DDBJ databases">
        <title>Pangenome analysis of Batrachochytrium dendrobatidis and related Chytrids.</title>
        <authorList>
            <person name="Yacoub M.N."/>
            <person name="Stajich J.E."/>
            <person name="James T.Y."/>
        </authorList>
    </citation>
    <scope>NUCLEOTIDE SEQUENCE [LARGE SCALE GENOMIC DNA]</scope>
    <source>
        <strain evidence="9 10">JEL0888</strain>
    </source>
</reference>
<feature type="region of interest" description="Disordered" evidence="6">
    <location>
        <begin position="1"/>
        <end position="27"/>
    </location>
</feature>
<dbReference type="InterPro" id="IPR057731">
    <property type="entry name" value="STIL_N"/>
</dbReference>
<feature type="region of interest" description="Disordered" evidence="6">
    <location>
        <begin position="478"/>
        <end position="504"/>
    </location>
</feature>
<feature type="compositionally biased region" description="Polar residues" evidence="6">
    <location>
        <begin position="1093"/>
        <end position="1115"/>
    </location>
</feature>
<feature type="compositionally biased region" description="Polar residues" evidence="6">
    <location>
        <begin position="826"/>
        <end position="845"/>
    </location>
</feature>
<feature type="region of interest" description="Disordered" evidence="6">
    <location>
        <begin position="311"/>
        <end position="348"/>
    </location>
</feature>
<feature type="compositionally biased region" description="Polar residues" evidence="6">
    <location>
        <begin position="809"/>
        <end position="818"/>
    </location>
</feature>
<feature type="compositionally biased region" description="Basic and acidic residues" evidence="6">
    <location>
        <begin position="484"/>
        <end position="498"/>
    </location>
</feature>
<dbReference type="Pfam" id="PF15253">
    <property type="entry name" value="STIL_N"/>
    <property type="match status" value="1"/>
</dbReference>
<dbReference type="PANTHER" id="PTHR44653">
    <property type="entry name" value="DNAJ HOMOLOG SUBFAMILY C MEMBER 1"/>
    <property type="match status" value="1"/>
</dbReference>
<evidence type="ECO:0000256" key="2">
    <source>
        <dbReference type="ARBA" id="ARBA00022729"/>
    </source>
</evidence>
<feature type="domain" description="J" evidence="8">
    <location>
        <begin position="80"/>
        <end position="144"/>
    </location>
</feature>
<dbReference type="SMART" id="SM00271">
    <property type="entry name" value="DnaJ"/>
    <property type="match status" value="1"/>
</dbReference>
<protein>
    <recommendedName>
        <fullName evidence="8">J domain-containing protein</fullName>
    </recommendedName>
</protein>
<feature type="region of interest" description="Disordered" evidence="6">
    <location>
        <begin position="1022"/>
        <end position="1048"/>
    </location>
</feature>
<keyword evidence="3 7" id="KW-1133">Transmembrane helix</keyword>
<feature type="compositionally biased region" description="Low complexity" evidence="6">
    <location>
        <begin position="223"/>
        <end position="234"/>
    </location>
</feature>
<keyword evidence="1 7" id="KW-0812">Transmembrane</keyword>
<keyword evidence="10" id="KW-1185">Reference proteome</keyword>
<feature type="region of interest" description="Disordered" evidence="6">
    <location>
        <begin position="1093"/>
        <end position="1167"/>
    </location>
</feature>
<evidence type="ECO:0000259" key="8">
    <source>
        <dbReference type="PROSITE" id="PS50076"/>
    </source>
</evidence>
<organism evidence="9 10">
    <name type="scientific">Polyrhizophydium stewartii</name>
    <dbReference type="NCBI Taxonomy" id="2732419"/>
    <lineage>
        <taxon>Eukaryota</taxon>
        <taxon>Fungi</taxon>
        <taxon>Fungi incertae sedis</taxon>
        <taxon>Chytridiomycota</taxon>
        <taxon>Chytridiomycota incertae sedis</taxon>
        <taxon>Chytridiomycetes</taxon>
        <taxon>Rhizophydiales</taxon>
        <taxon>Rhizophydiales incertae sedis</taxon>
        <taxon>Polyrhizophydium</taxon>
    </lineage>
</organism>
<feature type="region of interest" description="Disordered" evidence="6">
    <location>
        <begin position="223"/>
        <end position="249"/>
    </location>
</feature>
<feature type="compositionally biased region" description="Basic and acidic residues" evidence="6">
    <location>
        <begin position="1138"/>
        <end position="1165"/>
    </location>
</feature>
<evidence type="ECO:0000256" key="3">
    <source>
        <dbReference type="ARBA" id="ARBA00022989"/>
    </source>
</evidence>
<evidence type="ECO:0000313" key="10">
    <source>
        <dbReference type="Proteomes" id="UP001527925"/>
    </source>
</evidence>
<gene>
    <name evidence="9" type="ORF">HK105_205017</name>
</gene>
<feature type="transmembrane region" description="Helical" evidence="7">
    <location>
        <begin position="165"/>
        <end position="188"/>
    </location>
</feature>
<evidence type="ECO:0000256" key="5">
    <source>
        <dbReference type="ARBA" id="ARBA00037847"/>
    </source>
</evidence>